<comment type="caution">
    <text evidence="1">The sequence shown here is derived from an EMBL/GenBank/DDBJ whole genome shotgun (WGS) entry which is preliminary data.</text>
</comment>
<evidence type="ECO:0000313" key="2">
    <source>
        <dbReference type="Proteomes" id="UP000469950"/>
    </source>
</evidence>
<evidence type="ECO:0000313" key="1">
    <source>
        <dbReference type="EMBL" id="KAE8545968.1"/>
    </source>
</evidence>
<dbReference type="AlphaFoldDB" id="A0A833JQS5"/>
<sequence length="54" mass="5603">MAGPGVPGFSRASLPLPALLIPNKQEAFFAAVDLSVKPKDFPCHNGKPLLIAGC</sequence>
<dbReference type="EMBL" id="WBMP01000006">
    <property type="protein sequence ID" value="KAE8545968.1"/>
    <property type="molecule type" value="Genomic_DNA"/>
</dbReference>
<proteinExistence type="predicted"/>
<name>A0A833JQS5_MARNT</name>
<gene>
    <name evidence="1" type="ORF">F6453_1715</name>
</gene>
<protein>
    <submittedName>
        <fullName evidence="1">Uncharacterized protein</fullName>
    </submittedName>
</protein>
<accession>A0A833JQS5</accession>
<organism evidence="1 2">
    <name type="scientific">Marinobacter nauticus</name>
    <name type="common">Marinobacter hydrocarbonoclasticus</name>
    <name type="synonym">Marinobacter aquaeolei</name>
    <dbReference type="NCBI Taxonomy" id="2743"/>
    <lineage>
        <taxon>Bacteria</taxon>
        <taxon>Pseudomonadati</taxon>
        <taxon>Pseudomonadota</taxon>
        <taxon>Gammaproteobacteria</taxon>
        <taxon>Pseudomonadales</taxon>
        <taxon>Marinobacteraceae</taxon>
        <taxon>Marinobacter</taxon>
    </lineage>
</organism>
<reference evidence="1 2" key="1">
    <citation type="submission" date="2019-10" db="EMBL/GenBank/DDBJ databases">
        <title>Draft genome sequence of Marinobacter hydrocarbonoclasticus NCT7M from the microbiome of the marine copepod.</title>
        <authorList>
            <person name="Nuttall R."/>
            <person name="Sharma G."/>
            <person name="Moisander P."/>
        </authorList>
    </citation>
    <scope>NUCLEOTIDE SEQUENCE [LARGE SCALE GENOMIC DNA]</scope>
    <source>
        <strain evidence="1 2">NCT7M</strain>
    </source>
</reference>
<dbReference type="Proteomes" id="UP000469950">
    <property type="component" value="Unassembled WGS sequence"/>
</dbReference>